<gene>
    <name evidence="2" type="ORF">DDW13_05500</name>
</gene>
<keyword evidence="1" id="KW-0472">Membrane</keyword>
<feature type="transmembrane region" description="Helical" evidence="1">
    <location>
        <begin position="79"/>
        <end position="97"/>
    </location>
</feature>
<evidence type="ECO:0000256" key="1">
    <source>
        <dbReference type="SAM" id="Phobius"/>
    </source>
</evidence>
<keyword evidence="1" id="KW-0812">Transmembrane</keyword>
<evidence type="ECO:0000313" key="3">
    <source>
        <dbReference type="Proteomes" id="UP000245638"/>
    </source>
</evidence>
<protein>
    <submittedName>
        <fullName evidence="2">Uncharacterized protein</fullName>
    </submittedName>
</protein>
<feature type="transmembrane region" description="Helical" evidence="1">
    <location>
        <begin position="54"/>
        <end position="73"/>
    </location>
</feature>
<sequence length="139" mass="15208">MEDEKVLKTFNSFLLNGKRQVIVTVTDKSLIIGSDKIPIYNTIVNVIHKRKVDFSYVLLGIVLFLIGVASEFYGGVVNIIGHISIFLGLVGIGIGVGRRMFCAEIQYPQGKINLCSKNNYDPSLLAVCINKIKGGASEC</sequence>
<accession>A0A2T9X4U7</accession>
<dbReference type="EMBL" id="QEFD01000161">
    <property type="protein sequence ID" value="PVU75072.1"/>
    <property type="molecule type" value="Genomic_DNA"/>
</dbReference>
<reference evidence="2 3" key="1">
    <citation type="journal article" date="2015" name="Appl. Environ. Microbiol.">
        <title>Nanoarchaeota, Their Sulfolobales Host, and Nanoarchaeota Virus Distribution across Yellowstone National Park Hot Springs.</title>
        <authorList>
            <person name="Munson-McGee J.H."/>
            <person name="Field E.K."/>
            <person name="Bateson M."/>
            <person name="Rooney C."/>
            <person name="Stepanauskas R."/>
            <person name="Young M.J."/>
        </authorList>
    </citation>
    <scope>NUCLEOTIDE SEQUENCE [LARGE SCALE GENOMIC DNA]</scope>
    <source>
        <strain evidence="2">SCGC AC-742_N10</strain>
    </source>
</reference>
<evidence type="ECO:0000313" key="2">
    <source>
        <dbReference type="EMBL" id="PVU75072.1"/>
    </source>
</evidence>
<keyword evidence="1" id="KW-1133">Transmembrane helix</keyword>
<comment type="caution">
    <text evidence="2">The sequence shown here is derived from an EMBL/GenBank/DDBJ whole genome shotgun (WGS) entry which is preliminary data.</text>
</comment>
<organism evidence="2 3">
    <name type="scientific">Acidianus hospitalis</name>
    <dbReference type="NCBI Taxonomy" id="563177"/>
    <lineage>
        <taxon>Archaea</taxon>
        <taxon>Thermoproteota</taxon>
        <taxon>Thermoprotei</taxon>
        <taxon>Sulfolobales</taxon>
        <taxon>Sulfolobaceae</taxon>
        <taxon>Acidianus</taxon>
    </lineage>
</organism>
<dbReference type="Proteomes" id="UP000245638">
    <property type="component" value="Unassembled WGS sequence"/>
</dbReference>
<name>A0A2T9X4U7_9CREN</name>
<proteinExistence type="predicted"/>
<dbReference type="AlphaFoldDB" id="A0A2T9X4U7"/>